<sequence length="393" mass="43773">MLITMPLSVSKQSNRQWHLDMSLLLPVAALISVGFIMISSASFSFGDHRLGDELFFFKRHIVYLVLSAIAVLVTFLTPSTFWSKYSRLWMLASVVLLVLVLIPGIGRELNGSRRWLALGGFTIQVSELVKVATIVFLATYLQQYRETLGEGWEHFGKLIALIGLLTVLLIREPDFGSVVVLGGTFMAMLFLGGAKLRQYIFLIAISAAVLWWLKDSSPYRMARITAYLDPWSDQFNSGYQLTQSLIAFGRGEWFGVGLGQSVQKMLYLPEAHTDFVFAIFAEEFGFLGVICLIGLYCLLVTRIFGLSRKAIEQQEWYPAFVLIGFGLLISGQTFINLGVNAGLLPTKGLTLPFVSYGGSSLIVSCAMVGMMLRFAHDLNQPETTSRRSANVRR</sequence>
<evidence type="ECO:0000256" key="2">
    <source>
        <dbReference type="ARBA" id="ARBA00004752"/>
    </source>
</evidence>
<protein>
    <recommendedName>
        <fullName evidence="16">Probable peptidoglycan glycosyltransferase FtsW</fullName>
        <shortName evidence="16">PGT</shortName>
        <ecNumber evidence="16">2.4.99.28</ecNumber>
    </recommendedName>
    <alternativeName>
        <fullName evidence="16">Cell division protein FtsW</fullName>
    </alternativeName>
    <alternativeName>
        <fullName evidence="16">Cell wall polymerase</fullName>
    </alternativeName>
    <alternativeName>
        <fullName evidence="16">Peptidoglycan polymerase</fullName>
        <shortName evidence="16">PG polymerase</shortName>
    </alternativeName>
</protein>
<dbReference type="GO" id="GO:0032153">
    <property type="term" value="C:cell division site"/>
    <property type="evidence" value="ECO:0007669"/>
    <property type="project" value="UniProtKB-UniRule"/>
</dbReference>
<feature type="transmembrane region" description="Helical" evidence="16">
    <location>
        <begin position="61"/>
        <end position="81"/>
    </location>
</feature>
<evidence type="ECO:0000256" key="1">
    <source>
        <dbReference type="ARBA" id="ARBA00004651"/>
    </source>
</evidence>
<reference evidence="17 18" key="1">
    <citation type="submission" date="2019-02" db="EMBL/GenBank/DDBJ databases">
        <title>Prokaryotic population dynamics and viral predation in marine succession experiment using metagenomics: the confinement effect.</title>
        <authorList>
            <person name="Haro-Moreno J.M."/>
            <person name="Rodriguez-Valera F."/>
            <person name="Lopez-Perez M."/>
        </authorList>
    </citation>
    <scope>NUCLEOTIDE SEQUENCE [LARGE SCALE GENOMIC DNA]</scope>
    <source>
        <strain evidence="17">MED-G170</strain>
    </source>
</reference>
<dbReference type="PROSITE" id="PS00428">
    <property type="entry name" value="FTSW_RODA_SPOVE"/>
    <property type="match status" value="1"/>
</dbReference>
<comment type="catalytic activity">
    <reaction evidence="15 16">
        <text>[GlcNAc-(1-&gt;4)-Mur2Ac(oyl-L-Ala-gamma-D-Glu-L-Lys-D-Ala-D-Ala)](n)-di-trans,octa-cis-undecaprenyl diphosphate + beta-D-GlcNAc-(1-&gt;4)-Mur2Ac(oyl-L-Ala-gamma-D-Glu-L-Lys-D-Ala-D-Ala)-di-trans,octa-cis-undecaprenyl diphosphate = [GlcNAc-(1-&gt;4)-Mur2Ac(oyl-L-Ala-gamma-D-Glu-L-Lys-D-Ala-D-Ala)](n+1)-di-trans,octa-cis-undecaprenyl diphosphate + di-trans,octa-cis-undecaprenyl diphosphate + H(+)</text>
        <dbReference type="Rhea" id="RHEA:23708"/>
        <dbReference type="Rhea" id="RHEA-COMP:9602"/>
        <dbReference type="Rhea" id="RHEA-COMP:9603"/>
        <dbReference type="ChEBI" id="CHEBI:15378"/>
        <dbReference type="ChEBI" id="CHEBI:58405"/>
        <dbReference type="ChEBI" id="CHEBI:60033"/>
        <dbReference type="ChEBI" id="CHEBI:78435"/>
        <dbReference type="EC" id="2.4.99.28"/>
    </reaction>
</comment>
<dbReference type="GO" id="GO:0008955">
    <property type="term" value="F:peptidoglycan glycosyltransferase activity"/>
    <property type="evidence" value="ECO:0007669"/>
    <property type="project" value="UniProtKB-UniRule"/>
</dbReference>
<dbReference type="InterPro" id="IPR018365">
    <property type="entry name" value="Cell_cycle_FtsW-rel_CS"/>
</dbReference>
<keyword evidence="4 16" id="KW-0132">Cell division</keyword>
<evidence type="ECO:0000256" key="6">
    <source>
        <dbReference type="ARBA" id="ARBA00022679"/>
    </source>
</evidence>
<comment type="similarity">
    <text evidence="14 16">Belongs to the SEDS family. FtsW subfamily.</text>
</comment>
<feature type="transmembrane region" description="Helical" evidence="16">
    <location>
        <begin position="355"/>
        <end position="375"/>
    </location>
</feature>
<dbReference type="GO" id="GO:0043093">
    <property type="term" value="P:FtsZ-dependent cytokinesis"/>
    <property type="evidence" value="ECO:0007669"/>
    <property type="project" value="UniProtKB-UniRule"/>
</dbReference>
<keyword evidence="5 16" id="KW-0328">Glycosyltransferase</keyword>
<dbReference type="EMBL" id="SHBP01000001">
    <property type="protein sequence ID" value="RZO23017.1"/>
    <property type="molecule type" value="Genomic_DNA"/>
</dbReference>
<feature type="transmembrane region" description="Helical" evidence="16">
    <location>
        <begin position="21"/>
        <end position="41"/>
    </location>
</feature>
<keyword evidence="16" id="KW-0997">Cell inner membrane</keyword>
<evidence type="ECO:0000256" key="12">
    <source>
        <dbReference type="ARBA" id="ARBA00023306"/>
    </source>
</evidence>
<keyword evidence="12 16" id="KW-0131">Cell cycle</keyword>
<keyword evidence="13 16" id="KW-0961">Cell wall biogenesis/degradation</keyword>
<keyword evidence="11 16" id="KW-0472">Membrane</keyword>
<gene>
    <name evidence="16 17" type="primary">ftsW</name>
    <name evidence="17" type="ORF">EVB03_01245</name>
</gene>
<feature type="transmembrane region" description="Helical" evidence="16">
    <location>
        <begin position="175"/>
        <end position="192"/>
    </location>
</feature>
<feature type="transmembrane region" description="Helical" evidence="16">
    <location>
        <begin position="199"/>
        <end position="214"/>
    </location>
</feature>
<evidence type="ECO:0000256" key="3">
    <source>
        <dbReference type="ARBA" id="ARBA00022475"/>
    </source>
</evidence>
<dbReference type="InterPro" id="IPR001182">
    <property type="entry name" value="FtsW/RodA"/>
</dbReference>
<feature type="transmembrane region" description="Helical" evidence="16">
    <location>
        <begin position="118"/>
        <end position="140"/>
    </location>
</feature>
<dbReference type="HAMAP" id="MF_00913">
    <property type="entry name" value="PGT_FtsW_proteobact"/>
    <property type="match status" value="1"/>
</dbReference>
<evidence type="ECO:0000256" key="15">
    <source>
        <dbReference type="ARBA" id="ARBA00049902"/>
    </source>
</evidence>
<evidence type="ECO:0000256" key="13">
    <source>
        <dbReference type="ARBA" id="ARBA00023316"/>
    </source>
</evidence>
<keyword evidence="8 16" id="KW-0133">Cell shape</keyword>
<evidence type="ECO:0000256" key="8">
    <source>
        <dbReference type="ARBA" id="ARBA00022960"/>
    </source>
</evidence>
<keyword evidence="6 16" id="KW-0808">Transferase</keyword>
<feature type="transmembrane region" description="Helical" evidence="16">
    <location>
        <begin position="88"/>
        <end position="106"/>
    </location>
</feature>
<proteinExistence type="inferred from homology"/>
<evidence type="ECO:0000256" key="7">
    <source>
        <dbReference type="ARBA" id="ARBA00022692"/>
    </source>
</evidence>
<name>A0A520MP77_9GAMM</name>
<dbReference type="PANTHER" id="PTHR30474:SF2">
    <property type="entry name" value="PEPTIDOGLYCAN GLYCOSYLTRANSFERASE FTSW-RELATED"/>
    <property type="match status" value="1"/>
</dbReference>
<comment type="subcellular location">
    <subcellularLocation>
        <location evidence="16">Cell inner membrane</location>
        <topology evidence="16">Multi-pass membrane protein</topology>
    </subcellularLocation>
    <subcellularLocation>
        <location evidence="1">Cell membrane</location>
        <topology evidence="1">Multi-pass membrane protein</topology>
    </subcellularLocation>
    <text evidence="16">Localizes to the division septum.</text>
</comment>
<feature type="transmembrane region" description="Helical" evidence="16">
    <location>
        <begin position="152"/>
        <end position="169"/>
    </location>
</feature>
<evidence type="ECO:0000256" key="16">
    <source>
        <dbReference type="HAMAP-Rule" id="MF_00913"/>
    </source>
</evidence>
<comment type="pathway">
    <text evidence="2 16">Cell wall biogenesis; peptidoglycan biosynthesis.</text>
</comment>
<dbReference type="InterPro" id="IPR013437">
    <property type="entry name" value="FtsW"/>
</dbReference>
<keyword evidence="10 16" id="KW-1133">Transmembrane helix</keyword>
<feature type="transmembrane region" description="Helical" evidence="16">
    <location>
        <begin position="284"/>
        <end position="304"/>
    </location>
</feature>
<evidence type="ECO:0000256" key="9">
    <source>
        <dbReference type="ARBA" id="ARBA00022984"/>
    </source>
</evidence>
<comment type="caution">
    <text evidence="17">The sequence shown here is derived from an EMBL/GenBank/DDBJ whole genome shotgun (WGS) entry which is preliminary data.</text>
</comment>
<dbReference type="GO" id="GO:0008360">
    <property type="term" value="P:regulation of cell shape"/>
    <property type="evidence" value="ECO:0007669"/>
    <property type="project" value="UniProtKB-KW"/>
</dbReference>
<dbReference type="GO" id="GO:0015648">
    <property type="term" value="F:lipid-linked peptidoglycan transporter activity"/>
    <property type="evidence" value="ECO:0007669"/>
    <property type="project" value="TreeGrafter"/>
</dbReference>
<keyword evidence="9 16" id="KW-0573">Peptidoglycan synthesis</keyword>
<dbReference type="AlphaFoldDB" id="A0A520MP77"/>
<dbReference type="GO" id="GO:0071555">
    <property type="term" value="P:cell wall organization"/>
    <property type="evidence" value="ECO:0007669"/>
    <property type="project" value="UniProtKB-KW"/>
</dbReference>
<evidence type="ECO:0000256" key="14">
    <source>
        <dbReference type="ARBA" id="ARBA00038053"/>
    </source>
</evidence>
<dbReference type="UniPathway" id="UPA00219"/>
<dbReference type="NCBIfam" id="TIGR02614">
    <property type="entry name" value="ftsW"/>
    <property type="match status" value="1"/>
</dbReference>
<keyword evidence="7 16" id="KW-0812">Transmembrane</keyword>
<dbReference type="GO" id="GO:0009252">
    <property type="term" value="P:peptidoglycan biosynthetic process"/>
    <property type="evidence" value="ECO:0007669"/>
    <property type="project" value="UniProtKB-UniRule"/>
</dbReference>
<keyword evidence="3 16" id="KW-1003">Cell membrane</keyword>
<dbReference type="GO" id="GO:0005886">
    <property type="term" value="C:plasma membrane"/>
    <property type="evidence" value="ECO:0007669"/>
    <property type="project" value="UniProtKB-SubCell"/>
</dbReference>
<evidence type="ECO:0000256" key="4">
    <source>
        <dbReference type="ARBA" id="ARBA00022618"/>
    </source>
</evidence>
<evidence type="ECO:0000256" key="11">
    <source>
        <dbReference type="ARBA" id="ARBA00023136"/>
    </source>
</evidence>
<evidence type="ECO:0000313" key="17">
    <source>
        <dbReference type="EMBL" id="RZO23017.1"/>
    </source>
</evidence>
<dbReference type="EC" id="2.4.99.28" evidence="16"/>
<evidence type="ECO:0000313" key="18">
    <source>
        <dbReference type="Proteomes" id="UP000315889"/>
    </source>
</evidence>
<comment type="function">
    <text evidence="16">Peptidoglycan polymerase that is essential for cell division.</text>
</comment>
<organism evidence="17 18">
    <name type="scientific">SAR92 clade bacterium</name>
    <dbReference type="NCBI Taxonomy" id="2315479"/>
    <lineage>
        <taxon>Bacteria</taxon>
        <taxon>Pseudomonadati</taxon>
        <taxon>Pseudomonadota</taxon>
        <taxon>Gammaproteobacteria</taxon>
        <taxon>Cellvibrionales</taxon>
        <taxon>Porticoccaceae</taxon>
        <taxon>SAR92 clade</taxon>
    </lineage>
</organism>
<dbReference type="Proteomes" id="UP000315889">
    <property type="component" value="Unassembled WGS sequence"/>
</dbReference>
<dbReference type="PANTHER" id="PTHR30474">
    <property type="entry name" value="CELL CYCLE PROTEIN"/>
    <property type="match status" value="1"/>
</dbReference>
<feature type="transmembrane region" description="Helical" evidence="16">
    <location>
        <begin position="316"/>
        <end position="335"/>
    </location>
</feature>
<evidence type="ECO:0000256" key="10">
    <source>
        <dbReference type="ARBA" id="ARBA00022989"/>
    </source>
</evidence>
<dbReference type="Pfam" id="PF01098">
    <property type="entry name" value="FTSW_RODA_SPOVE"/>
    <property type="match status" value="1"/>
</dbReference>
<accession>A0A520MP77</accession>
<evidence type="ECO:0000256" key="5">
    <source>
        <dbReference type="ARBA" id="ARBA00022676"/>
    </source>
</evidence>